<dbReference type="RefSeq" id="WP_230502645.1">
    <property type="nucleotide sequence ID" value="NZ_CAKJTJ010000019.1"/>
</dbReference>
<dbReference type="InterPro" id="IPR011256">
    <property type="entry name" value="Reg_factor_effector_dom_sf"/>
</dbReference>
<proteinExistence type="predicted"/>
<accession>A0ABM8YR34</accession>
<gene>
    <name evidence="1" type="ORF">BACCIP111883_03097</name>
</gene>
<protein>
    <recommendedName>
        <fullName evidence="3">GyrI-like small molecule binding domain-containing protein</fullName>
    </recommendedName>
</protein>
<dbReference type="Proteomes" id="UP000789833">
    <property type="component" value="Unassembled WGS sequence"/>
</dbReference>
<dbReference type="EMBL" id="CAKJTJ010000019">
    <property type="protein sequence ID" value="CAG9622306.1"/>
    <property type="molecule type" value="Genomic_DNA"/>
</dbReference>
<evidence type="ECO:0000313" key="2">
    <source>
        <dbReference type="Proteomes" id="UP000789833"/>
    </source>
</evidence>
<organism evidence="1 2">
    <name type="scientific">Sutcliffiella rhizosphaerae</name>
    <dbReference type="NCBI Taxonomy" id="2880967"/>
    <lineage>
        <taxon>Bacteria</taxon>
        <taxon>Bacillati</taxon>
        <taxon>Bacillota</taxon>
        <taxon>Bacilli</taxon>
        <taxon>Bacillales</taxon>
        <taxon>Bacillaceae</taxon>
        <taxon>Sutcliffiella</taxon>
    </lineage>
</organism>
<evidence type="ECO:0008006" key="3">
    <source>
        <dbReference type="Google" id="ProtNLM"/>
    </source>
</evidence>
<dbReference type="Gene3D" id="3.20.80.10">
    <property type="entry name" value="Regulatory factor, effector binding domain"/>
    <property type="match status" value="1"/>
</dbReference>
<keyword evidence="2" id="KW-1185">Reference proteome</keyword>
<comment type="caution">
    <text evidence="1">The sequence shown here is derived from an EMBL/GenBank/DDBJ whole genome shotgun (WGS) entry which is preliminary data.</text>
</comment>
<evidence type="ECO:0000313" key="1">
    <source>
        <dbReference type="EMBL" id="CAG9622306.1"/>
    </source>
</evidence>
<name>A0ABM8YR34_9BACI</name>
<reference evidence="1 2" key="1">
    <citation type="submission" date="2021-10" db="EMBL/GenBank/DDBJ databases">
        <authorList>
            <person name="Criscuolo A."/>
        </authorList>
    </citation>
    <scope>NUCLEOTIDE SEQUENCE [LARGE SCALE GENOMIC DNA]</scope>
    <source>
        <strain evidence="2">CIP 111883</strain>
    </source>
</reference>
<sequence>MLKTYDYRKKYPETYLPKKEELVIQPLPELKYVSQRMVTSYNMDWDGRPEPIDERWLAWKVVNQIKQISKVELEYKFKLMPPEYIWHEKTTDGKWVVDQMMLVSDRATEEMYERAKEKVKKKLRVKDLPTISFVKRPPTLTAQKLHVGHYKDVEKVYETMKSEMHKRGYQPIGQWRVIYLHPAMDCYPAHNCKTVVSVDVAKN</sequence>